<feature type="region of interest" description="Disordered" evidence="1">
    <location>
        <begin position="448"/>
        <end position="468"/>
    </location>
</feature>
<feature type="region of interest" description="Disordered" evidence="1">
    <location>
        <begin position="167"/>
        <end position="202"/>
    </location>
</feature>
<gene>
    <name evidence="3" type="primary">LOC120253147</name>
</gene>
<feature type="region of interest" description="Disordered" evidence="1">
    <location>
        <begin position="1"/>
        <end position="125"/>
    </location>
</feature>
<dbReference type="GeneID" id="120253147"/>
<protein>
    <submittedName>
        <fullName evidence="3">Uncharacterized protein LOC120253147 isoform X1</fullName>
    </submittedName>
</protein>
<feature type="compositionally biased region" description="Acidic residues" evidence="1">
    <location>
        <begin position="15"/>
        <end position="39"/>
    </location>
</feature>
<dbReference type="AlphaFoldDB" id="A0AB40AR08"/>
<name>A0AB40AR08_DIOCR</name>
<feature type="compositionally biased region" description="Pro residues" evidence="1">
    <location>
        <begin position="104"/>
        <end position="120"/>
    </location>
</feature>
<sequence length="485" mass="52561">MASHTEGIALLSMYNDEEDDDEEPAVPPPEDDGDGDGDGDGGGSKETAAVPAPLSDGTPTPEPTPPVAQLRTPLGSDEDPDYYKSLRSPTPPPLPKIAEFQSQPTPPVRLPSSSPSPAPPVLENFDGRRAAKGSVAIVDYAHDEMALSPEPEDEEIGSGGRVLIESERPVSDGNFEGTTPSGAVCSLPPTGHSAPPQSSDLPEHLSSNTMDYTVTEPEVSQDQLVTVASAEMQIDVDPLNSFLPPPLTIQCPEELQDKINKFLVYKKAGKSFNADLRNRKDYRNPDFLQHAVRYQEIDQIGTCFSKDVFDPHGYDKSDYFDEIEADMKRELERKEQERKKAQKVDFVPGGTQTSAITQALKISAQIPGVVAPGLQSLPVAVDVIAKDSRQNKKSKWDKVDGDVKNPPLSGAQDNLSAVGVHAAHLSAANAGAGYTAFAKREEKLKIKDQARESLREDHDYSPDHQQKGFHVVACKEEEKLGKINL</sequence>
<dbReference type="PANTHER" id="PTHR13464:SF0">
    <property type="entry name" value="SAP30-BINDING PROTEIN"/>
    <property type="match status" value="1"/>
</dbReference>
<reference evidence="3" key="1">
    <citation type="submission" date="2025-08" db="UniProtKB">
        <authorList>
            <consortium name="RefSeq"/>
        </authorList>
    </citation>
    <scope>IDENTIFICATION</scope>
</reference>
<dbReference type="GO" id="GO:0005634">
    <property type="term" value="C:nucleus"/>
    <property type="evidence" value="ECO:0007669"/>
    <property type="project" value="TreeGrafter"/>
</dbReference>
<dbReference type="PANTHER" id="PTHR13464">
    <property type="entry name" value="TRANSCRIPTIONAL REGULATOR PROTEIN HCNGP"/>
    <property type="match status" value="1"/>
</dbReference>
<dbReference type="Pfam" id="PF07818">
    <property type="entry name" value="HCNGP"/>
    <property type="match status" value="1"/>
</dbReference>
<evidence type="ECO:0000256" key="1">
    <source>
        <dbReference type="SAM" id="MobiDB-lite"/>
    </source>
</evidence>
<dbReference type="InterPro" id="IPR012479">
    <property type="entry name" value="SAP30BP"/>
</dbReference>
<organism evidence="2 3">
    <name type="scientific">Dioscorea cayennensis subsp. rotundata</name>
    <name type="common">White Guinea yam</name>
    <name type="synonym">Dioscorea rotundata</name>
    <dbReference type="NCBI Taxonomy" id="55577"/>
    <lineage>
        <taxon>Eukaryota</taxon>
        <taxon>Viridiplantae</taxon>
        <taxon>Streptophyta</taxon>
        <taxon>Embryophyta</taxon>
        <taxon>Tracheophyta</taxon>
        <taxon>Spermatophyta</taxon>
        <taxon>Magnoliopsida</taxon>
        <taxon>Liliopsida</taxon>
        <taxon>Dioscoreales</taxon>
        <taxon>Dioscoreaceae</taxon>
        <taxon>Dioscorea</taxon>
    </lineage>
</organism>
<dbReference type="Proteomes" id="UP001515500">
    <property type="component" value="Chromosome 26"/>
</dbReference>
<dbReference type="RefSeq" id="XP_039117382.1">
    <property type="nucleotide sequence ID" value="XM_039261448.1"/>
</dbReference>
<keyword evidence="2" id="KW-1185">Reference proteome</keyword>
<evidence type="ECO:0000313" key="2">
    <source>
        <dbReference type="Proteomes" id="UP001515500"/>
    </source>
</evidence>
<proteinExistence type="predicted"/>
<accession>A0AB40AR08</accession>
<feature type="compositionally biased region" description="Basic and acidic residues" evidence="1">
    <location>
        <begin position="448"/>
        <end position="466"/>
    </location>
</feature>
<evidence type="ECO:0000313" key="3">
    <source>
        <dbReference type="RefSeq" id="XP_039117382.1"/>
    </source>
</evidence>
<dbReference type="GO" id="GO:0006355">
    <property type="term" value="P:regulation of DNA-templated transcription"/>
    <property type="evidence" value="ECO:0007669"/>
    <property type="project" value="InterPro"/>
</dbReference>